<organism evidence="4 5">
    <name type="scientific">Emiliania huxleyi (strain CCMP1516)</name>
    <dbReference type="NCBI Taxonomy" id="280463"/>
    <lineage>
        <taxon>Eukaryota</taxon>
        <taxon>Haptista</taxon>
        <taxon>Haptophyta</taxon>
        <taxon>Prymnesiophyceae</taxon>
        <taxon>Isochrysidales</taxon>
        <taxon>Noelaerhabdaceae</taxon>
        <taxon>Emiliania</taxon>
    </lineage>
</organism>
<protein>
    <recommendedName>
        <fullName evidence="6">Sulfatase N-terminal domain-containing protein</fullName>
    </recommendedName>
</protein>
<proteinExistence type="predicted"/>
<dbReference type="InterPro" id="IPR017850">
    <property type="entry name" value="Alkaline_phosphatase_core_sf"/>
</dbReference>
<name>A0A0D3IFV4_EMIH1</name>
<reference evidence="5" key="1">
    <citation type="journal article" date="2013" name="Nature">
        <title>Pan genome of the phytoplankton Emiliania underpins its global distribution.</title>
        <authorList>
            <person name="Read B.A."/>
            <person name="Kegel J."/>
            <person name="Klute M.J."/>
            <person name="Kuo A."/>
            <person name="Lefebvre S.C."/>
            <person name="Maumus F."/>
            <person name="Mayer C."/>
            <person name="Miller J."/>
            <person name="Monier A."/>
            <person name="Salamov A."/>
            <person name="Young J."/>
            <person name="Aguilar M."/>
            <person name="Claverie J.M."/>
            <person name="Frickenhaus S."/>
            <person name="Gonzalez K."/>
            <person name="Herman E.K."/>
            <person name="Lin Y.C."/>
            <person name="Napier J."/>
            <person name="Ogata H."/>
            <person name="Sarno A.F."/>
            <person name="Shmutz J."/>
            <person name="Schroeder D."/>
            <person name="de Vargas C."/>
            <person name="Verret F."/>
            <person name="von Dassow P."/>
            <person name="Valentin K."/>
            <person name="Van de Peer Y."/>
            <person name="Wheeler G."/>
            <person name="Dacks J.B."/>
            <person name="Delwiche C.F."/>
            <person name="Dyhrman S.T."/>
            <person name="Glockner G."/>
            <person name="John U."/>
            <person name="Richards T."/>
            <person name="Worden A.Z."/>
            <person name="Zhang X."/>
            <person name="Grigoriev I.V."/>
            <person name="Allen A.E."/>
            <person name="Bidle K."/>
            <person name="Borodovsky M."/>
            <person name="Bowler C."/>
            <person name="Brownlee C."/>
            <person name="Cock J.M."/>
            <person name="Elias M."/>
            <person name="Gladyshev V.N."/>
            <person name="Groth M."/>
            <person name="Guda C."/>
            <person name="Hadaegh A."/>
            <person name="Iglesias-Rodriguez M.D."/>
            <person name="Jenkins J."/>
            <person name="Jones B.M."/>
            <person name="Lawson T."/>
            <person name="Leese F."/>
            <person name="Lindquist E."/>
            <person name="Lobanov A."/>
            <person name="Lomsadze A."/>
            <person name="Malik S.B."/>
            <person name="Marsh M.E."/>
            <person name="Mackinder L."/>
            <person name="Mock T."/>
            <person name="Mueller-Roeber B."/>
            <person name="Pagarete A."/>
            <person name="Parker M."/>
            <person name="Probert I."/>
            <person name="Quesneville H."/>
            <person name="Raines C."/>
            <person name="Rensing S.A."/>
            <person name="Riano-Pachon D.M."/>
            <person name="Richier S."/>
            <person name="Rokitta S."/>
            <person name="Shiraiwa Y."/>
            <person name="Soanes D.M."/>
            <person name="van der Giezen M."/>
            <person name="Wahlund T.M."/>
            <person name="Williams B."/>
            <person name="Wilson W."/>
            <person name="Wolfe G."/>
            <person name="Wurch L.L."/>
        </authorList>
    </citation>
    <scope>NUCLEOTIDE SEQUENCE</scope>
</reference>
<keyword evidence="5" id="KW-1185">Reference proteome</keyword>
<dbReference type="Gene3D" id="3.40.720.10">
    <property type="entry name" value="Alkaline Phosphatase, subunit A"/>
    <property type="match status" value="1"/>
</dbReference>
<dbReference type="HOGENOM" id="CLU_802749_0_0_1"/>
<dbReference type="Proteomes" id="UP000013827">
    <property type="component" value="Unassembled WGS sequence"/>
</dbReference>
<dbReference type="AlphaFoldDB" id="A0A0D3IFV4"/>
<evidence type="ECO:0000256" key="2">
    <source>
        <dbReference type="ARBA" id="ARBA00022837"/>
    </source>
</evidence>
<keyword evidence="1" id="KW-0479">Metal-binding</keyword>
<keyword evidence="2" id="KW-0106">Calcium</keyword>
<dbReference type="SUPFAM" id="SSF53649">
    <property type="entry name" value="Alkaline phosphatase-like"/>
    <property type="match status" value="1"/>
</dbReference>
<evidence type="ECO:0000256" key="1">
    <source>
        <dbReference type="ARBA" id="ARBA00022723"/>
    </source>
</evidence>
<dbReference type="KEGG" id="ehx:EMIHUDRAFT_248505"/>
<keyword evidence="3" id="KW-0325">Glycoprotein</keyword>
<dbReference type="PaxDb" id="2903-EOD10139"/>
<dbReference type="GO" id="GO:0046872">
    <property type="term" value="F:metal ion binding"/>
    <property type="evidence" value="ECO:0007669"/>
    <property type="project" value="UniProtKB-KW"/>
</dbReference>
<accession>A0A0D3IFV4</accession>
<evidence type="ECO:0000256" key="3">
    <source>
        <dbReference type="ARBA" id="ARBA00023180"/>
    </source>
</evidence>
<evidence type="ECO:0000313" key="5">
    <source>
        <dbReference type="Proteomes" id="UP000013827"/>
    </source>
</evidence>
<dbReference type="GO" id="GO:0008484">
    <property type="term" value="F:sulfuric ester hydrolase activity"/>
    <property type="evidence" value="ECO:0007669"/>
    <property type="project" value="InterPro"/>
</dbReference>
<evidence type="ECO:0000313" key="4">
    <source>
        <dbReference type="EnsemblProtists" id="EOD10139"/>
    </source>
</evidence>
<dbReference type="PANTHER" id="PTHR10342">
    <property type="entry name" value="ARYLSULFATASE"/>
    <property type="match status" value="1"/>
</dbReference>
<dbReference type="GeneID" id="17256291"/>
<reference evidence="4" key="2">
    <citation type="submission" date="2024-10" db="UniProtKB">
        <authorList>
            <consortium name="EnsemblProtists"/>
        </authorList>
    </citation>
    <scope>IDENTIFICATION</scope>
</reference>
<dbReference type="InterPro" id="IPR047115">
    <property type="entry name" value="ARSB"/>
</dbReference>
<dbReference type="EnsemblProtists" id="EOD10139">
    <property type="protein sequence ID" value="EOD10139"/>
    <property type="gene ID" value="EMIHUDRAFT_248505"/>
</dbReference>
<dbReference type="RefSeq" id="XP_005762568.1">
    <property type="nucleotide sequence ID" value="XM_005762511.1"/>
</dbReference>
<sequence length="346" mass="39088">MATPEHTPLGRGYDSWLGYYQHANEYWSKQTDIYSTGMIDNCINDVSFLQMKNPLTGEPLEGNEFRDLSLLNATFRGGVRDTRYLSRATYEEDVFKEQMLAVVAAHDLSAPLFLFYSFHLLHTPLQVPPSYLSRIDAIVAAAGAPPFDTDNRRLYAAMEFGTWTSPRYPNCSTSKSATKSRGPEHSDVRILEVKIPYGPPRVQDSLTWVFDCGYEPGCLFNLEDDPTEHVDLSPRHADLAYDLAAELAKLNATLFEPVRGTPSLEACLRGIDEGRYYGPWAHVPDGWYTPVPPPSANQRAKDDFLRSMYVGVPLMSFNIIFPTIDTCRSNKSCDSRLPFWPCSWPF</sequence>
<dbReference type="PANTHER" id="PTHR10342:SF274">
    <property type="entry name" value="ARYLSULFATASE B"/>
    <property type="match status" value="1"/>
</dbReference>
<evidence type="ECO:0008006" key="6">
    <source>
        <dbReference type="Google" id="ProtNLM"/>
    </source>
</evidence>